<evidence type="ECO:0000256" key="1">
    <source>
        <dbReference type="SAM" id="MobiDB-lite"/>
    </source>
</evidence>
<sequence length="449" mass="48843">MFSLSSPPPPRPSPPAEPYSSYFVAAKSADRIRPRLVPFHAHAPPTPSPLRSSRNANANANANLNLNYMPTAFLNNAAPVDDETDDSTSLLSSSPVSGPARGGGFVDENGIIQVGGNKFGTQSTGPDRRDGQACGFGIGLLQKTPEGKATTNYTSDTNINGNGTGGSEASVKLITPPESGSSATNANNRPVMSMGSGTHGFPNTGSWERRSRDAGAAAALARHAAQGRDKKKTQFLDRIRRRRDDSRTDIYGDQVLRMDFVRERRQWEEEMNRRALLEQGVLAPPEEEDEADGIDSAMHDNNPAMVPLYGLSGRAVPEAEEDGGADLSPTEIHDVDDALVEYYARIAEMGGDVQDAARGDNRLEHSGGNGNGDDDDFLIDDNEVDMEEYDQLFEELVAQNQHRRGMSQTQWMASPTDTERQQQQQRQADQNAHDANVARDYHDSNMDLS</sequence>
<feature type="compositionally biased region" description="Basic and acidic residues" evidence="1">
    <location>
        <begin position="436"/>
        <end position="449"/>
    </location>
</feature>
<dbReference type="EMBL" id="JAJGCB010000010">
    <property type="protein sequence ID" value="KAJ8990596.1"/>
    <property type="molecule type" value="Genomic_DNA"/>
</dbReference>
<feature type="compositionally biased region" description="Polar residues" evidence="1">
    <location>
        <begin position="406"/>
        <end position="416"/>
    </location>
</feature>
<comment type="caution">
    <text evidence="2">The sequence shown here is derived from an EMBL/GenBank/DDBJ whole genome shotgun (WGS) entry which is preliminary data.</text>
</comment>
<evidence type="ECO:0000313" key="3">
    <source>
        <dbReference type="Proteomes" id="UP001161757"/>
    </source>
</evidence>
<feature type="region of interest" description="Disordered" evidence="1">
    <location>
        <begin position="356"/>
        <end position="380"/>
    </location>
</feature>
<feature type="region of interest" description="Disordered" evidence="1">
    <location>
        <begin position="77"/>
        <end position="102"/>
    </location>
</feature>
<dbReference type="AlphaFoldDB" id="A0AAN6EUJ5"/>
<feature type="region of interest" description="Disordered" evidence="1">
    <location>
        <begin position="36"/>
        <end position="56"/>
    </location>
</feature>
<gene>
    <name evidence="2" type="ORF">HRR80_005373</name>
</gene>
<organism evidence="2 3">
    <name type="scientific">Exophiala dermatitidis</name>
    <name type="common">Black yeast-like fungus</name>
    <name type="synonym">Wangiella dermatitidis</name>
    <dbReference type="NCBI Taxonomy" id="5970"/>
    <lineage>
        <taxon>Eukaryota</taxon>
        <taxon>Fungi</taxon>
        <taxon>Dikarya</taxon>
        <taxon>Ascomycota</taxon>
        <taxon>Pezizomycotina</taxon>
        <taxon>Eurotiomycetes</taxon>
        <taxon>Chaetothyriomycetidae</taxon>
        <taxon>Chaetothyriales</taxon>
        <taxon>Herpotrichiellaceae</taxon>
        <taxon>Exophiala</taxon>
    </lineage>
</organism>
<feature type="region of interest" description="Disordered" evidence="1">
    <location>
        <begin position="399"/>
        <end position="449"/>
    </location>
</feature>
<dbReference type="Proteomes" id="UP001161757">
    <property type="component" value="Unassembled WGS sequence"/>
</dbReference>
<proteinExistence type="predicted"/>
<feature type="compositionally biased region" description="Basic and acidic residues" evidence="1">
    <location>
        <begin position="356"/>
        <end position="365"/>
    </location>
</feature>
<feature type="region of interest" description="Disordered" evidence="1">
    <location>
        <begin position="177"/>
        <end position="203"/>
    </location>
</feature>
<evidence type="ECO:0000313" key="2">
    <source>
        <dbReference type="EMBL" id="KAJ8990596.1"/>
    </source>
</evidence>
<feature type="compositionally biased region" description="Polar residues" evidence="1">
    <location>
        <begin position="178"/>
        <end position="190"/>
    </location>
</feature>
<name>A0AAN6EUJ5_EXODE</name>
<reference evidence="2" key="1">
    <citation type="submission" date="2023-01" db="EMBL/GenBank/DDBJ databases">
        <title>Exophiala dermititidis isolated from Cystic Fibrosis Patient.</title>
        <authorList>
            <person name="Kurbessoian T."/>
            <person name="Crocker A."/>
            <person name="Murante D."/>
            <person name="Hogan D.A."/>
            <person name="Stajich J.E."/>
        </authorList>
    </citation>
    <scope>NUCLEOTIDE SEQUENCE</scope>
    <source>
        <strain evidence="2">Ex8</strain>
    </source>
</reference>
<protein>
    <submittedName>
        <fullName evidence="2">Uncharacterized protein</fullName>
    </submittedName>
</protein>
<accession>A0AAN6EUJ5</accession>